<keyword evidence="3" id="KW-1185">Reference proteome</keyword>
<dbReference type="InterPro" id="IPR006311">
    <property type="entry name" value="TAT_signal"/>
</dbReference>
<gene>
    <name evidence="2" type="ORF">CGZ91_11125</name>
</gene>
<dbReference type="PROSITE" id="PS51318">
    <property type="entry name" value="TAT"/>
    <property type="match status" value="1"/>
</dbReference>
<protein>
    <submittedName>
        <fullName evidence="2">Uncharacterized protein</fullName>
    </submittedName>
</protein>
<sequence length="511" mass="55722">MSPQTPVSRRTLIAALAATPILSVAATSGRRAYAATADIGTRARYDADYAAFPITLGVSNEAGSLAWGTAYVMNSLVRMYEATCDPRYVDELARIGADMLAQRDSVRGVTDYQGRSGPVWRTAGNYTAGVAEIPGSDGTAVLDIRWAGSRAVEASVEVVPTSDTFTLHLHHPLATSRTLTGLSLDPASADFVETRIVAEAYASNARWTAVAHGTGAPAGGTYGFEPQYYAYAVHTGQISYPLAAFARLVKENPALSKHRRLAATFRQAAIDAVAFHDDEWVESGADRGDYVWPVGAPVPFDGTIQPFNQTQGLGQTMAELHRIEPNEAYANKLTRMVRSWRGDRRLEGDAAVWNYWPTYSELYRGWRVGEVESTYTPAYGASRQAEDVSHAAITVEFLRAAYAAGVEATETDLRNLAATYRDKLARGVDQIWSRVDGVTEASTAYIAQVGRWLPIDEFGPDMEDHIRAVYRRAEERFGGGSRLLNTAYLVWASVDGWGQVCRGRVPFPAGR</sequence>
<feature type="signal peptide" evidence="1">
    <location>
        <begin position="1"/>
        <end position="25"/>
    </location>
</feature>
<dbReference type="OrthoDB" id="1802546at2"/>
<comment type="caution">
    <text evidence="2">The sequence shown here is derived from an EMBL/GenBank/DDBJ whole genome shotgun (WGS) entry which is preliminary data.</text>
</comment>
<dbReference type="RefSeq" id="WP_094455178.1">
    <property type="nucleotide sequence ID" value="NZ_NMVJ01000009.1"/>
</dbReference>
<keyword evidence="1" id="KW-0732">Signal</keyword>
<proteinExistence type="predicted"/>
<dbReference type="AlphaFoldDB" id="A0A255ED17"/>
<evidence type="ECO:0000313" key="3">
    <source>
        <dbReference type="Proteomes" id="UP000216300"/>
    </source>
</evidence>
<evidence type="ECO:0000256" key="1">
    <source>
        <dbReference type="SAM" id="SignalP"/>
    </source>
</evidence>
<name>A0A255ED17_9ACTN</name>
<organism evidence="2 3">
    <name type="scientific">Parenemella sanctibonifatiensis</name>
    <dbReference type="NCBI Taxonomy" id="2016505"/>
    <lineage>
        <taxon>Bacteria</taxon>
        <taxon>Bacillati</taxon>
        <taxon>Actinomycetota</taxon>
        <taxon>Actinomycetes</taxon>
        <taxon>Propionibacteriales</taxon>
        <taxon>Propionibacteriaceae</taxon>
        <taxon>Parenemella</taxon>
    </lineage>
</organism>
<feature type="chain" id="PRO_5039442652" evidence="1">
    <location>
        <begin position="26"/>
        <end position="511"/>
    </location>
</feature>
<dbReference type="EMBL" id="NMVJ01000009">
    <property type="protein sequence ID" value="OYN89437.1"/>
    <property type="molecule type" value="Genomic_DNA"/>
</dbReference>
<dbReference type="Proteomes" id="UP000216300">
    <property type="component" value="Unassembled WGS sequence"/>
</dbReference>
<reference evidence="2 3" key="1">
    <citation type="submission" date="2017-07" db="EMBL/GenBank/DDBJ databases">
        <title>Draft whole genome sequences of clinical Proprionibacteriaceae strains.</title>
        <authorList>
            <person name="Bernier A.-M."/>
            <person name="Bernard K."/>
            <person name="Domingo M.-C."/>
        </authorList>
    </citation>
    <scope>NUCLEOTIDE SEQUENCE [LARGE SCALE GENOMIC DNA]</scope>
    <source>
        <strain evidence="2 3">NML 150081</strain>
    </source>
</reference>
<accession>A0A255ED17</accession>
<evidence type="ECO:0000313" key="2">
    <source>
        <dbReference type="EMBL" id="OYN89437.1"/>
    </source>
</evidence>